<dbReference type="Gene3D" id="3.90.79.10">
    <property type="entry name" value="Nucleoside Triphosphate Pyrophosphohydrolase"/>
    <property type="match status" value="1"/>
</dbReference>
<dbReference type="GO" id="GO:0005829">
    <property type="term" value="C:cytosol"/>
    <property type="evidence" value="ECO:0007669"/>
    <property type="project" value="TreeGrafter"/>
</dbReference>
<comment type="catalytic activity">
    <reaction evidence="12">
        <text>ADP-D-ribose + H2O = D-ribose 5-phosphate + AMP + 2 H(+)</text>
        <dbReference type="Rhea" id="RHEA:10412"/>
        <dbReference type="ChEBI" id="CHEBI:15377"/>
        <dbReference type="ChEBI" id="CHEBI:15378"/>
        <dbReference type="ChEBI" id="CHEBI:57967"/>
        <dbReference type="ChEBI" id="CHEBI:78346"/>
        <dbReference type="ChEBI" id="CHEBI:456215"/>
        <dbReference type="EC" id="3.6.1.13"/>
    </reaction>
</comment>
<evidence type="ECO:0000256" key="14">
    <source>
        <dbReference type="PIRSR" id="PIRSR604385-3"/>
    </source>
</evidence>
<evidence type="ECO:0000256" key="1">
    <source>
        <dbReference type="ARBA" id="ARBA00001946"/>
    </source>
</evidence>
<dbReference type="SUPFAM" id="SSF55811">
    <property type="entry name" value="Nudix"/>
    <property type="match status" value="1"/>
</dbReference>
<feature type="binding site" evidence="13">
    <location>
        <position position="90"/>
    </location>
    <ligand>
        <name>Mg(2+)</name>
        <dbReference type="ChEBI" id="CHEBI:18420"/>
        <label>1</label>
    </ligand>
</feature>
<protein>
    <recommendedName>
        <fullName evidence="4">ADP-ribose pyrophosphatase</fullName>
        <ecNumber evidence="3">3.6.1.13</ecNumber>
    </recommendedName>
    <alternativeName>
        <fullName evidence="9">ADP-ribose diphosphatase</fullName>
    </alternativeName>
    <alternativeName>
        <fullName evidence="11">ADP-ribose phosphohydrolase</fullName>
    </alternativeName>
    <alternativeName>
        <fullName evidence="10">Adenosine diphosphoribose pyrophosphatase</fullName>
    </alternativeName>
</protein>
<dbReference type="PANTHER" id="PTHR11839">
    <property type="entry name" value="UDP/ADP-SUGAR PYROPHOSPHATASE"/>
    <property type="match status" value="1"/>
</dbReference>
<dbReference type="PANTHER" id="PTHR11839:SF5">
    <property type="entry name" value="ADP-RIBOSE PYROPHOSPHATASE"/>
    <property type="match status" value="1"/>
</dbReference>
<evidence type="ECO:0000256" key="12">
    <source>
        <dbReference type="ARBA" id="ARBA00049546"/>
    </source>
</evidence>
<dbReference type="EMBL" id="VKGK01000002">
    <property type="protein sequence ID" value="TRY15806.1"/>
    <property type="molecule type" value="Genomic_DNA"/>
</dbReference>
<reference evidence="17" key="1">
    <citation type="submission" date="2019-07" db="EMBL/GenBank/DDBJ databases">
        <title>Shewanella sp. YLB-08 draft genomic sequence.</title>
        <authorList>
            <person name="Yu L."/>
        </authorList>
    </citation>
    <scope>NUCLEOTIDE SEQUENCE [LARGE SCALE GENOMIC DNA]</scope>
    <source>
        <strain evidence="17">JCM 20706</strain>
    </source>
</reference>
<dbReference type="InterPro" id="IPR000086">
    <property type="entry name" value="NUDIX_hydrolase_dom"/>
</dbReference>
<organism evidence="16 17">
    <name type="scientific">Shewanella hanedai</name>
    <name type="common">Alteromonas hanedai</name>
    <dbReference type="NCBI Taxonomy" id="25"/>
    <lineage>
        <taxon>Bacteria</taxon>
        <taxon>Pseudomonadati</taxon>
        <taxon>Pseudomonadota</taxon>
        <taxon>Gammaproteobacteria</taxon>
        <taxon>Alteromonadales</taxon>
        <taxon>Shewanellaceae</taxon>
        <taxon>Shewanella</taxon>
    </lineage>
</organism>
<feature type="binding site" evidence="13">
    <location>
        <position position="106"/>
    </location>
    <ligand>
        <name>Mg(2+)</name>
        <dbReference type="ChEBI" id="CHEBI:18420"/>
        <label>1</label>
    </ligand>
</feature>
<dbReference type="AlphaFoldDB" id="A0A553JTL7"/>
<dbReference type="GO" id="GO:0019693">
    <property type="term" value="P:ribose phosphate metabolic process"/>
    <property type="evidence" value="ECO:0007669"/>
    <property type="project" value="TreeGrafter"/>
</dbReference>
<dbReference type="NCBIfam" id="TIGR00052">
    <property type="entry name" value="nudix-type nucleoside diphosphatase, YffH/AdpP family"/>
    <property type="match status" value="1"/>
</dbReference>
<feature type="short sequence motif" description="Nudix box" evidence="14">
    <location>
        <begin position="91"/>
        <end position="113"/>
    </location>
</feature>
<comment type="function">
    <text evidence="8">Acts on ADP-mannose and ADP-glucose as well as ADP-ribose. Prevents glycogen biosynthesis. The reaction catalyzed by this enzyme is a limiting step of the gluconeogenic process.</text>
</comment>
<evidence type="ECO:0000313" key="17">
    <source>
        <dbReference type="Proteomes" id="UP000318126"/>
    </source>
</evidence>
<dbReference type="PROSITE" id="PS51462">
    <property type="entry name" value="NUDIX"/>
    <property type="match status" value="1"/>
</dbReference>
<dbReference type="InterPro" id="IPR015797">
    <property type="entry name" value="NUDIX_hydrolase-like_dom_sf"/>
</dbReference>
<evidence type="ECO:0000256" key="5">
    <source>
        <dbReference type="ARBA" id="ARBA00022723"/>
    </source>
</evidence>
<evidence type="ECO:0000256" key="10">
    <source>
        <dbReference type="ARBA" id="ARBA00030308"/>
    </source>
</evidence>
<keyword evidence="17" id="KW-1185">Reference proteome</keyword>
<evidence type="ECO:0000259" key="15">
    <source>
        <dbReference type="PROSITE" id="PS51462"/>
    </source>
</evidence>
<name>A0A553JTL7_SHEHA</name>
<keyword evidence="5 13" id="KW-0479">Metal-binding</keyword>
<evidence type="ECO:0000256" key="11">
    <source>
        <dbReference type="ARBA" id="ARBA00033056"/>
    </source>
</evidence>
<dbReference type="Pfam" id="PF00293">
    <property type="entry name" value="NUDIX"/>
    <property type="match status" value="1"/>
</dbReference>
<evidence type="ECO:0000256" key="4">
    <source>
        <dbReference type="ARBA" id="ARBA00013297"/>
    </source>
</evidence>
<dbReference type="GO" id="GO:0046872">
    <property type="term" value="F:metal ion binding"/>
    <property type="evidence" value="ECO:0007669"/>
    <property type="project" value="UniProtKB-KW"/>
</dbReference>
<dbReference type="GO" id="GO:0047631">
    <property type="term" value="F:ADP-ribose diphosphatase activity"/>
    <property type="evidence" value="ECO:0007669"/>
    <property type="project" value="UniProtKB-EC"/>
</dbReference>
<comment type="similarity">
    <text evidence="2">Belongs to the Nudix hydrolase family. NudF subfamily.</text>
</comment>
<evidence type="ECO:0000256" key="8">
    <source>
        <dbReference type="ARBA" id="ARBA00025164"/>
    </source>
</evidence>
<evidence type="ECO:0000256" key="9">
    <source>
        <dbReference type="ARBA" id="ARBA00030162"/>
    </source>
</evidence>
<accession>A0A553JTL7</accession>
<comment type="caution">
    <text evidence="16">The sequence shown here is derived from an EMBL/GenBank/DDBJ whole genome shotgun (WGS) entry which is preliminary data.</text>
</comment>
<dbReference type="NCBIfam" id="NF008003">
    <property type="entry name" value="PRK10729.1"/>
    <property type="match status" value="1"/>
</dbReference>
<dbReference type="CDD" id="cd24155">
    <property type="entry name" value="NUDIX_ADPRase"/>
    <property type="match status" value="1"/>
</dbReference>
<dbReference type="RefSeq" id="WP_143562903.1">
    <property type="nucleotide sequence ID" value="NZ_BMPL01000002.1"/>
</dbReference>
<proteinExistence type="inferred from homology"/>
<keyword evidence="6 16" id="KW-0378">Hydrolase</keyword>
<dbReference type="GO" id="GO:0006753">
    <property type="term" value="P:nucleoside phosphate metabolic process"/>
    <property type="evidence" value="ECO:0007669"/>
    <property type="project" value="TreeGrafter"/>
</dbReference>
<evidence type="ECO:0000313" key="16">
    <source>
        <dbReference type="EMBL" id="TRY15806.1"/>
    </source>
</evidence>
<feature type="domain" description="Nudix hydrolase" evidence="15">
    <location>
        <begin position="49"/>
        <end position="187"/>
    </location>
</feature>
<dbReference type="EC" id="3.6.1.13" evidence="3"/>
<feature type="binding site" evidence="13">
    <location>
        <position position="110"/>
    </location>
    <ligand>
        <name>Mg(2+)</name>
        <dbReference type="ChEBI" id="CHEBI:18420"/>
        <label>1</label>
    </ligand>
</feature>
<dbReference type="GO" id="GO:0019144">
    <property type="term" value="F:ADP-sugar diphosphatase activity"/>
    <property type="evidence" value="ECO:0007669"/>
    <property type="project" value="TreeGrafter"/>
</dbReference>
<feature type="binding site" evidence="13">
    <location>
        <position position="158"/>
    </location>
    <ligand>
        <name>Mg(2+)</name>
        <dbReference type="ChEBI" id="CHEBI:18420"/>
        <label>1</label>
    </ligand>
</feature>
<dbReference type="InterPro" id="IPR020084">
    <property type="entry name" value="NUDIX_hydrolase_CS"/>
</dbReference>
<dbReference type="Proteomes" id="UP000318126">
    <property type="component" value="Unassembled WGS sequence"/>
</dbReference>
<dbReference type="InterPro" id="IPR004385">
    <property type="entry name" value="NDP_pyrophosphatase"/>
</dbReference>
<evidence type="ECO:0000256" key="2">
    <source>
        <dbReference type="ARBA" id="ARBA00007482"/>
    </source>
</evidence>
<evidence type="ECO:0000256" key="13">
    <source>
        <dbReference type="PIRSR" id="PIRSR604385-2"/>
    </source>
</evidence>
<evidence type="ECO:0000256" key="6">
    <source>
        <dbReference type="ARBA" id="ARBA00022801"/>
    </source>
</evidence>
<keyword evidence="7 13" id="KW-0460">Magnesium</keyword>
<comment type="cofactor">
    <cofactor evidence="1 13">
        <name>Mg(2+)</name>
        <dbReference type="ChEBI" id="CHEBI:18420"/>
    </cofactor>
</comment>
<evidence type="ECO:0000256" key="3">
    <source>
        <dbReference type="ARBA" id="ARBA00012453"/>
    </source>
</evidence>
<dbReference type="OrthoDB" id="5292471at2"/>
<evidence type="ECO:0000256" key="7">
    <source>
        <dbReference type="ARBA" id="ARBA00022842"/>
    </source>
</evidence>
<sequence length="207" mass="23544">MKQRFNRQDIELLEVTNVFNGFFTMDEYRFKHKLFKGGWSGEVKREVFERGNAVVVLPYDPKTDQVVLIEQIRIPVIHSGQTPWLFELVAGMIEPGEESKDVAHRELLEESGLKAKQVHLVSSYFASPGGTSEKFDFFWADVDASLAKGVHGLDDENEDIQVHVMSRVEAFTLVKDGIINNASTVIGLQWLELNYLCLQNNPETSVR</sequence>
<gene>
    <name evidence="16" type="ORF">FN961_02135</name>
</gene>
<dbReference type="PROSITE" id="PS00893">
    <property type="entry name" value="NUDIX_BOX"/>
    <property type="match status" value="1"/>
</dbReference>